<feature type="region of interest" description="Disordered" evidence="1">
    <location>
        <begin position="15"/>
        <end position="34"/>
    </location>
</feature>
<reference evidence="3" key="1">
    <citation type="journal article" date="2014" name="Genome Announc.">
        <title>De novo whole-genome sequence and genome annotation of Lichtheimia ramosa.</title>
        <authorList>
            <person name="Linde J."/>
            <person name="Schwartze V."/>
            <person name="Binder U."/>
            <person name="Lass-Florl C."/>
            <person name="Voigt K."/>
            <person name="Horn F."/>
        </authorList>
    </citation>
    <scope>NUCLEOTIDE SEQUENCE</scope>
    <source>
        <strain evidence="3">JMRC FSU:6197</strain>
    </source>
</reference>
<dbReference type="OrthoDB" id="75724at2759"/>
<sequence>MNVFRFKSNSAANVNNSEPKVVDNGPVTHEPILTPPADYSPSLPPALDESQQQKLEQLRQYIESIMLPKDHEYYPSERGFVTDGTLKRYMRARKWDYEAAKNMLENTIKWRRDYRPDELDPEYIKPEAETGKMYFDGFDNAGRPIWIMRPRLQNSKDNERQVKHIVYCLERGIRLMPAKVENIAIIVDFKDSAYAHNPSVATCKKFLDILSNHYPERLGIAFVVKSPWFFFTTFKLISPFMDPVTKAKIKFVYDDEKRTKDDTKGLKNEWVHIADYIPKNMLECEYGGDYNFKYDIESYWSALLEKTGNPYKVIEYH</sequence>
<dbReference type="Pfam" id="PF03765">
    <property type="entry name" value="CRAL_TRIO_N"/>
    <property type="match status" value="1"/>
</dbReference>
<dbReference type="SUPFAM" id="SSF46938">
    <property type="entry name" value="CRAL/TRIO N-terminal domain"/>
    <property type="match status" value="1"/>
</dbReference>
<gene>
    <name evidence="3" type="ORF">LRAMOSA00515</name>
</gene>
<dbReference type="AlphaFoldDB" id="A0A077WAH4"/>
<accession>A0A077WAH4</accession>
<organism evidence="3">
    <name type="scientific">Lichtheimia ramosa</name>
    <dbReference type="NCBI Taxonomy" id="688394"/>
    <lineage>
        <taxon>Eukaryota</taxon>
        <taxon>Fungi</taxon>
        <taxon>Fungi incertae sedis</taxon>
        <taxon>Mucoromycota</taxon>
        <taxon>Mucoromycotina</taxon>
        <taxon>Mucoromycetes</taxon>
        <taxon>Mucorales</taxon>
        <taxon>Lichtheimiaceae</taxon>
        <taxon>Lichtheimia</taxon>
    </lineage>
</organism>
<proteinExistence type="predicted"/>
<dbReference type="SMART" id="SM01100">
    <property type="entry name" value="CRAL_TRIO_N"/>
    <property type="match status" value="1"/>
</dbReference>
<protein>
    <recommendedName>
        <fullName evidence="2">CRAL-TRIO domain-containing protein</fullName>
    </recommendedName>
</protein>
<dbReference type="InterPro" id="IPR036865">
    <property type="entry name" value="CRAL-TRIO_dom_sf"/>
</dbReference>
<dbReference type="Gene3D" id="3.40.525.10">
    <property type="entry name" value="CRAL-TRIO lipid binding domain"/>
    <property type="match status" value="1"/>
</dbReference>
<evidence type="ECO:0000313" key="3">
    <source>
        <dbReference type="EMBL" id="CDS03113.1"/>
    </source>
</evidence>
<feature type="domain" description="CRAL-TRIO" evidence="2">
    <location>
        <begin position="121"/>
        <end position="294"/>
    </location>
</feature>
<evidence type="ECO:0000256" key="1">
    <source>
        <dbReference type="SAM" id="MobiDB-lite"/>
    </source>
</evidence>
<dbReference type="PANTHER" id="PTHR45824:SF29">
    <property type="entry name" value="GH16843P"/>
    <property type="match status" value="1"/>
</dbReference>
<dbReference type="InterPro" id="IPR036273">
    <property type="entry name" value="CRAL/TRIO_N_dom_sf"/>
</dbReference>
<evidence type="ECO:0000259" key="2">
    <source>
        <dbReference type="PROSITE" id="PS50191"/>
    </source>
</evidence>
<dbReference type="InterPro" id="IPR052578">
    <property type="entry name" value="PI_Transfer_CRAL-TRIO"/>
</dbReference>
<dbReference type="InterPro" id="IPR001251">
    <property type="entry name" value="CRAL-TRIO_dom"/>
</dbReference>
<dbReference type="CDD" id="cd00170">
    <property type="entry name" value="SEC14"/>
    <property type="match status" value="1"/>
</dbReference>
<name>A0A077WAH4_9FUNG</name>
<dbReference type="InterPro" id="IPR011074">
    <property type="entry name" value="CRAL/TRIO_N_dom"/>
</dbReference>
<dbReference type="SMART" id="SM00516">
    <property type="entry name" value="SEC14"/>
    <property type="match status" value="1"/>
</dbReference>
<dbReference type="PROSITE" id="PS50191">
    <property type="entry name" value="CRAL_TRIO"/>
    <property type="match status" value="1"/>
</dbReference>
<dbReference type="Pfam" id="PF00650">
    <property type="entry name" value="CRAL_TRIO"/>
    <property type="match status" value="1"/>
</dbReference>
<dbReference type="GO" id="GO:0008526">
    <property type="term" value="F:phosphatidylinositol transfer activity"/>
    <property type="evidence" value="ECO:0007669"/>
    <property type="project" value="TreeGrafter"/>
</dbReference>
<dbReference type="SUPFAM" id="SSF52087">
    <property type="entry name" value="CRAL/TRIO domain"/>
    <property type="match status" value="1"/>
</dbReference>
<dbReference type="PANTHER" id="PTHR45824">
    <property type="entry name" value="GH16843P"/>
    <property type="match status" value="1"/>
</dbReference>
<dbReference type="EMBL" id="LK023313">
    <property type="protein sequence ID" value="CDS03113.1"/>
    <property type="molecule type" value="Genomic_DNA"/>
</dbReference>